<dbReference type="SMART" id="SM00450">
    <property type="entry name" value="RHOD"/>
    <property type="match status" value="2"/>
</dbReference>
<feature type="domain" description="Rhodanese" evidence="3">
    <location>
        <begin position="17"/>
        <end position="135"/>
    </location>
</feature>
<dbReference type="PANTHER" id="PTHR11364:SF27">
    <property type="entry name" value="SULFURTRANSFERASE"/>
    <property type="match status" value="1"/>
</dbReference>
<dbReference type="InterPro" id="IPR045078">
    <property type="entry name" value="TST/MPST-like"/>
</dbReference>
<keyword evidence="5" id="KW-1185">Reference proteome</keyword>
<dbReference type="RefSeq" id="WP_317140472.1">
    <property type="nucleotide sequence ID" value="NZ_CP118157.1"/>
</dbReference>
<evidence type="ECO:0000313" key="4">
    <source>
        <dbReference type="EMBL" id="WOF23999.1"/>
    </source>
</evidence>
<dbReference type="SUPFAM" id="SSF52821">
    <property type="entry name" value="Rhodanese/Cell cycle control phosphatase"/>
    <property type="match status" value="2"/>
</dbReference>
<dbReference type="Gene3D" id="3.40.250.10">
    <property type="entry name" value="Rhodanese-like domain"/>
    <property type="match status" value="2"/>
</dbReference>
<dbReference type="InterPro" id="IPR001763">
    <property type="entry name" value="Rhodanese-like_dom"/>
</dbReference>
<dbReference type="CDD" id="cd01449">
    <property type="entry name" value="TST_Repeat_2"/>
    <property type="match status" value="1"/>
</dbReference>
<dbReference type="KEGG" id="mbet:N8K70_04790"/>
<name>A0AA97I6M3_9MICO</name>
<dbReference type="PANTHER" id="PTHR11364">
    <property type="entry name" value="THIOSULFATE SULFERTANSFERASE"/>
    <property type="match status" value="1"/>
</dbReference>
<keyword evidence="1" id="KW-0808">Transferase</keyword>
<dbReference type="GO" id="GO:0004792">
    <property type="term" value="F:thiosulfate-cyanide sulfurtransferase activity"/>
    <property type="evidence" value="ECO:0007669"/>
    <property type="project" value="InterPro"/>
</dbReference>
<dbReference type="AlphaFoldDB" id="A0AA97I6M3"/>
<accession>A0AA97I6M3</accession>
<dbReference type="CDD" id="cd01448">
    <property type="entry name" value="TST_Repeat_1"/>
    <property type="match status" value="1"/>
</dbReference>
<feature type="domain" description="Rhodanese" evidence="3">
    <location>
        <begin position="163"/>
        <end position="274"/>
    </location>
</feature>
<keyword evidence="2" id="KW-0677">Repeat</keyword>
<evidence type="ECO:0000259" key="3">
    <source>
        <dbReference type="PROSITE" id="PS50206"/>
    </source>
</evidence>
<dbReference type="InterPro" id="IPR001307">
    <property type="entry name" value="Thiosulphate_STrfase_CS"/>
</dbReference>
<evidence type="ECO:0000256" key="2">
    <source>
        <dbReference type="ARBA" id="ARBA00022737"/>
    </source>
</evidence>
<reference evidence="4 5" key="1">
    <citation type="submission" date="2023-02" db="EMBL/GenBank/DDBJ databases">
        <title>Microbacterium betulae sp. nov., isolated from birch wood.</title>
        <authorList>
            <person name="Pasciak M."/>
            <person name="Pawlik K.J."/>
            <person name="Martynowski D."/>
            <person name="Laczmanski L."/>
            <person name="Ciekot J."/>
            <person name="Szponar B."/>
            <person name="Wojcik-Fatla A."/>
            <person name="Mackiewicz B."/>
            <person name="Farian E."/>
            <person name="Cholewa G."/>
            <person name="Cholewa A."/>
            <person name="Dutkiewicz J."/>
        </authorList>
    </citation>
    <scope>NUCLEOTIDE SEQUENCE [LARGE SCALE GENOMIC DNA]</scope>
    <source>
        <strain evidence="4 5">AB</strain>
    </source>
</reference>
<dbReference type="EMBL" id="CP118157">
    <property type="protein sequence ID" value="WOF23999.1"/>
    <property type="molecule type" value="Genomic_DNA"/>
</dbReference>
<dbReference type="Pfam" id="PF00581">
    <property type="entry name" value="Rhodanese"/>
    <property type="match status" value="2"/>
</dbReference>
<protein>
    <submittedName>
        <fullName evidence="4">Sulfurtransferase</fullName>
    </submittedName>
</protein>
<dbReference type="PROSITE" id="PS00380">
    <property type="entry name" value="RHODANESE_1"/>
    <property type="match status" value="1"/>
</dbReference>
<organism evidence="4 5">
    <name type="scientific">Microbacterium betulae</name>
    <dbReference type="NCBI Taxonomy" id="2981139"/>
    <lineage>
        <taxon>Bacteria</taxon>
        <taxon>Bacillati</taxon>
        <taxon>Actinomycetota</taxon>
        <taxon>Actinomycetes</taxon>
        <taxon>Micrococcales</taxon>
        <taxon>Microbacteriaceae</taxon>
        <taxon>Microbacterium</taxon>
    </lineage>
</organism>
<gene>
    <name evidence="4" type="ORF">N8K70_04790</name>
</gene>
<dbReference type="InterPro" id="IPR036873">
    <property type="entry name" value="Rhodanese-like_dom_sf"/>
</dbReference>
<evidence type="ECO:0000313" key="5">
    <source>
        <dbReference type="Proteomes" id="UP001305498"/>
    </source>
</evidence>
<dbReference type="PROSITE" id="PS50206">
    <property type="entry name" value="RHODANESE_3"/>
    <property type="match status" value="2"/>
</dbReference>
<dbReference type="Proteomes" id="UP001305498">
    <property type="component" value="Chromosome"/>
</dbReference>
<sequence length="288" mass="30913">MSDILITPDELVDLSARDERVRILDVRWRLDRPDGRPEYLDGHIPGAVYVDLEAELAGRGAPAEGRHPLPDTPSLERAARRWGLDDGDTVVVYDDLKSFSASRAWWLLKDAGVEDVRVLDGALRGWVAAGHALEQGDVVPAPGSIVLSAGRLPQLTIDAAAAVAQEGVLIDVRAPERYRGDVEPIDPRAGHVPGARNLFTGESVDARGRFLPPDELRARFEEVGARVDRPVGVYCGSGVTASHAVVALTLAGFSPRLYPGSWSAWSNTERPVATGASRFGEAHAGPLA</sequence>
<proteinExistence type="predicted"/>
<evidence type="ECO:0000256" key="1">
    <source>
        <dbReference type="ARBA" id="ARBA00022679"/>
    </source>
</evidence>